<evidence type="ECO:0000313" key="11">
    <source>
        <dbReference type="EMBL" id="OGG53256.1"/>
    </source>
</evidence>
<evidence type="ECO:0000256" key="2">
    <source>
        <dbReference type="ARBA" id="ARBA00004141"/>
    </source>
</evidence>
<proteinExistence type="inferred from homology"/>
<evidence type="ECO:0000256" key="10">
    <source>
        <dbReference type="SAM" id="Phobius"/>
    </source>
</evidence>
<keyword evidence="8 10" id="KW-0472">Membrane</keyword>
<evidence type="ECO:0000256" key="6">
    <source>
        <dbReference type="ARBA" id="ARBA00022692"/>
    </source>
</evidence>
<dbReference type="InterPro" id="IPR044878">
    <property type="entry name" value="UbiA_sf"/>
</dbReference>
<dbReference type="InterPro" id="IPR039653">
    <property type="entry name" value="Prenyltransferase"/>
</dbReference>
<dbReference type="EMBL" id="MFKF01000124">
    <property type="protein sequence ID" value="OGG53256.1"/>
    <property type="molecule type" value="Genomic_DNA"/>
</dbReference>
<evidence type="ECO:0000256" key="1">
    <source>
        <dbReference type="ARBA" id="ARBA00001946"/>
    </source>
</evidence>
<dbReference type="PANTHER" id="PTHR11048">
    <property type="entry name" value="PRENYLTRANSFERASES"/>
    <property type="match status" value="1"/>
</dbReference>
<keyword evidence="6 10" id="KW-0812">Transmembrane</keyword>
<evidence type="ECO:0000256" key="4">
    <source>
        <dbReference type="ARBA" id="ARBA00022519"/>
    </source>
</evidence>
<dbReference type="InterPro" id="IPR000537">
    <property type="entry name" value="UbiA_prenyltransferase"/>
</dbReference>
<evidence type="ECO:0000256" key="8">
    <source>
        <dbReference type="ARBA" id="ARBA00023136"/>
    </source>
</evidence>
<feature type="transmembrane region" description="Helical" evidence="10">
    <location>
        <begin position="109"/>
        <end position="127"/>
    </location>
</feature>
<dbReference type="FunFam" id="1.20.120.1780:FF:000001">
    <property type="entry name" value="4-hydroxybenzoate octaprenyltransferase"/>
    <property type="match status" value="1"/>
</dbReference>
<feature type="transmembrane region" description="Helical" evidence="10">
    <location>
        <begin position="139"/>
        <end position="156"/>
    </location>
</feature>
<evidence type="ECO:0000256" key="7">
    <source>
        <dbReference type="ARBA" id="ARBA00022989"/>
    </source>
</evidence>
<dbReference type="GO" id="GO:0008412">
    <property type="term" value="F:4-hydroxybenzoate polyprenyltransferase activity"/>
    <property type="evidence" value="ECO:0007669"/>
    <property type="project" value="UniProtKB-EC"/>
</dbReference>
<keyword evidence="4" id="KW-0997">Cell inner membrane</keyword>
<accession>A0A1F6CVQ6</accession>
<evidence type="ECO:0000256" key="5">
    <source>
        <dbReference type="ARBA" id="ARBA00022679"/>
    </source>
</evidence>
<dbReference type="NCBIfam" id="TIGR01475">
    <property type="entry name" value="ubiA_other"/>
    <property type="match status" value="1"/>
</dbReference>
<dbReference type="Pfam" id="PF01040">
    <property type="entry name" value="UbiA"/>
    <property type="match status" value="1"/>
</dbReference>
<dbReference type="GO" id="GO:0005886">
    <property type="term" value="C:plasma membrane"/>
    <property type="evidence" value="ECO:0007669"/>
    <property type="project" value="TreeGrafter"/>
</dbReference>
<dbReference type="FunFam" id="1.10.357.140:FF:000008">
    <property type="entry name" value="4-hydroxybenzoate octaprenyltransferase"/>
    <property type="match status" value="1"/>
</dbReference>
<protein>
    <recommendedName>
        <fullName evidence="9">4-hydroxybenzoate polyprenyltransferase</fullName>
        <ecNumber evidence="9">2.5.1.39</ecNumber>
    </recommendedName>
</protein>
<gene>
    <name evidence="11" type="ORF">A3F84_05100</name>
</gene>
<name>A0A1F6CVQ6_HANXR</name>
<feature type="transmembrane region" description="Helical" evidence="10">
    <location>
        <begin position="85"/>
        <end position="103"/>
    </location>
</feature>
<keyword evidence="5 11" id="KW-0808">Transferase</keyword>
<sequence length="289" mass="31355">MTAIDRVLTYGRMIKFSHSVFALPFALTGALLASLRASVTGHHVLWIVVAMVGARSAAMGFNRLVDRRIDAANPRTRNRELPSGVISVPAVAAFIALSSATLVFASYKLNPLCLALSPVALVIIFFYSFTKRFTWASHAFLGLALSVAPIGAWIAVRGTLDPVVLLLGAAVLAWVAGFDIIYACQDYEFDVQSGLRSIPQRLGLRRALIVARLLHLVAFGLLLALKFLFDLNGLYLAGVLLVGAILVYEHRLVRHDDLSRVNAAFATMNGILSVTYFVFTLGDVLILKG</sequence>
<comment type="cofactor">
    <cofactor evidence="1">
        <name>Mg(2+)</name>
        <dbReference type="ChEBI" id="CHEBI:18420"/>
    </cofactor>
</comment>
<dbReference type="Gene3D" id="1.10.357.140">
    <property type="entry name" value="UbiA prenyltransferase"/>
    <property type="match status" value="1"/>
</dbReference>
<comment type="similarity">
    <text evidence="3">Belongs to the UbiA prenyltransferase family.</text>
</comment>
<feature type="transmembrane region" description="Helical" evidence="10">
    <location>
        <begin position="162"/>
        <end position="183"/>
    </location>
</feature>
<dbReference type="GO" id="GO:0006744">
    <property type="term" value="P:ubiquinone biosynthetic process"/>
    <property type="evidence" value="ECO:0007669"/>
    <property type="project" value="TreeGrafter"/>
</dbReference>
<evidence type="ECO:0000256" key="9">
    <source>
        <dbReference type="ARBA" id="ARBA00034524"/>
    </source>
</evidence>
<feature type="transmembrane region" description="Helical" evidence="10">
    <location>
        <begin position="261"/>
        <end position="279"/>
    </location>
</feature>
<reference evidence="11 12" key="1">
    <citation type="journal article" date="2016" name="Nat. Commun.">
        <title>Thousands of microbial genomes shed light on interconnected biogeochemical processes in an aquifer system.</title>
        <authorList>
            <person name="Anantharaman K."/>
            <person name="Brown C.T."/>
            <person name="Hug L.A."/>
            <person name="Sharon I."/>
            <person name="Castelle C.J."/>
            <person name="Probst A.J."/>
            <person name="Thomas B.C."/>
            <person name="Singh A."/>
            <person name="Wilkins M.J."/>
            <person name="Karaoz U."/>
            <person name="Brodie E.L."/>
            <person name="Williams K.H."/>
            <person name="Hubbard S.S."/>
            <person name="Banfield J.F."/>
        </authorList>
    </citation>
    <scope>NUCLEOTIDE SEQUENCE [LARGE SCALE GENOMIC DNA]</scope>
    <source>
        <strain evidence="12">RIFCSPLOWO2_12_FULL_64_10</strain>
    </source>
</reference>
<comment type="subcellular location">
    <subcellularLocation>
        <location evidence="2">Membrane</location>
        <topology evidence="2">Multi-pass membrane protein</topology>
    </subcellularLocation>
</comment>
<dbReference type="PANTHER" id="PTHR11048:SF28">
    <property type="entry name" value="4-HYDROXYBENZOATE POLYPRENYLTRANSFERASE, MITOCHONDRIAL"/>
    <property type="match status" value="1"/>
</dbReference>
<feature type="transmembrane region" description="Helical" evidence="10">
    <location>
        <begin position="231"/>
        <end position="249"/>
    </location>
</feature>
<dbReference type="Proteomes" id="UP000178606">
    <property type="component" value="Unassembled WGS sequence"/>
</dbReference>
<keyword evidence="4" id="KW-1003">Cell membrane</keyword>
<evidence type="ECO:0000256" key="3">
    <source>
        <dbReference type="ARBA" id="ARBA00005985"/>
    </source>
</evidence>
<dbReference type="InterPro" id="IPR006371">
    <property type="entry name" value="Polyprenyltransferase_UbiA-li"/>
</dbReference>
<keyword evidence="7 10" id="KW-1133">Transmembrane helix</keyword>
<dbReference type="Gene3D" id="1.20.120.1780">
    <property type="entry name" value="UbiA prenyltransferase"/>
    <property type="match status" value="1"/>
</dbReference>
<evidence type="ECO:0000313" key="12">
    <source>
        <dbReference type="Proteomes" id="UP000178606"/>
    </source>
</evidence>
<comment type="caution">
    <text evidence="11">The sequence shown here is derived from an EMBL/GenBank/DDBJ whole genome shotgun (WGS) entry which is preliminary data.</text>
</comment>
<organism evidence="11 12">
    <name type="scientific">Handelsmanbacteria sp. (strain RIFCSPLOWO2_12_FULL_64_10)</name>
    <dbReference type="NCBI Taxonomy" id="1817868"/>
    <lineage>
        <taxon>Bacteria</taxon>
        <taxon>Candidatus Handelsmaniibacteriota</taxon>
    </lineage>
</organism>
<feature type="transmembrane region" description="Helical" evidence="10">
    <location>
        <begin position="20"/>
        <end position="39"/>
    </location>
</feature>
<dbReference type="CDD" id="cd13959">
    <property type="entry name" value="PT_UbiA_COQ2"/>
    <property type="match status" value="1"/>
</dbReference>
<dbReference type="EC" id="2.5.1.39" evidence="9"/>
<dbReference type="AlphaFoldDB" id="A0A1F6CVQ6"/>
<feature type="transmembrane region" description="Helical" evidence="10">
    <location>
        <begin position="204"/>
        <end position="225"/>
    </location>
</feature>
<feature type="transmembrane region" description="Helical" evidence="10">
    <location>
        <begin position="45"/>
        <end position="65"/>
    </location>
</feature>